<sequence>MQPIYHEQPVQDAARLLHDAADRAVHGRPGADALALAGVGLALVDLATELRAAREGSERDAGRTP</sequence>
<reference evidence="1 2" key="1">
    <citation type="journal article" date="2016" name="Genome Announc.">
        <title>Draft Genome Sequence of Planomonospora sphaerica JCM9374, a Rare Actinomycete.</title>
        <authorList>
            <person name="Dohra H."/>
            <person name="Suzuki T."/>
            <person name="Inoue Y."/>
            <person name="Kodani S."/>
        </authorList>
    </citation>
    <scope>NUCLEOTIDE SEQUENCE [LARGE SCALE GENOMIC DNA]</scope>
    <source>
        <strain evidence="1 2">JCM 9374</strain>
    </source>
</reference>
<organism evidence="1 2">
    <name type="scientific">Planomonospora sphaerica</name>
    <dbReference type="NCBI Taxonomy" id="161355"/>
    <lineage>
        <taxon>Bacteria</taxon>
        <taxon>Bacillati</taxon>
        <taxon>Actinomycetota</taxon>
        <taxon>Actinomycetes</taxon>
        <taxon>Streptosporangiales</taxon>
        <taxon>Streptosporangiaceae</taxon>
        <taxon>Planomonospora</taxon>
    </lineage>
</organism>
<dbReference type="STRING" id="161355.PS9374_05779"/>
<evidence type="ECO:0000313" key="2">
    <source>
        <dbReference type="Proteomes" id="UP000077701"/>
    </source>
</evidence>
<name>A0A171DMC2_9ACTN</name>
<evidence type="ECO:0000313" key="1">
    <source>
        <dbReference type="EMBL" id="GAT70099.1"/>
    </source>
</evidence>
<dbReference type="Proteomes" id="UP000077701">
    <property type="component" value="Unassembled WGS sequence"/>
</dbReference>
<keyword evidence="2" id="KW-1185">Reference proteome</keyword>
<protein>
    <submittedName>
        <fullName evidence="1">Uncharacterized protein</fullName>
    </submittedName>
</protein>
<reference evidence="2" key="2">
    <citation type="submission" date="2016-04" db="EMBL/GenBank/DDBJ databases">
        <title>Planomonospora sphaerica JCM9374 whole genome shotgun sequence.</title>
        <authorList>
            <person name="Suzuki T."/>
            <person name="Dohra H."/>
            <person name="Kodani S."/>
        </authorList>
    </citation>
    <scope>NUCLEOTIDE SEQUENCE [LARGE SCALE GENOMIC DNA]</scope>
    <source>
        <strain evidence="2">JCM 9374</strain>
    </source>
</reference>
<accession>A0A171DMC2</accession>
<dbReference type="AlphaFoldDB" id="A0A171DMC2"/>
<dbReference type="RefSeq" id="WP_068902079.1">
    <property type="nucleotide sequence ID" value="NZ_BDCX01000016.1"/>
</dbReference>
<comment type="caution">
    <text evidence="1">The sequence shown here is derived from an EMBL/GenBank/DDBJ whole genome shotgun (WGS) entry which is preliminary data.</text>
</comment>
<proteinExistence type="predicted"/>
<gene>
    <name evidence="1" type="ORF">PS9374_05779</name>
</gene>
<dbReference type="EMBL" id="BDCX01000016">
    <property type="protein sequence ID" value="GAT70099.1"/>
    <property type="molecule type" value="Genomic_DNA"/>
</dbReference>